<name>A0A7S0U7M3_HEMAN</name>
<dbReference type="PROSITE" id="PS50886">
    <property type="entry name" value="TRBD"/>
    <property type="match status" value="1"/>
</dbReference>
<dbReference type="GO" id="GO:0000049">
    <property type="term" value="F:tRNA binding"/>
    <property type="evidence" value="ECO:0007669"/>
    <property type="project" value="UniProtKB-UniRule"/>
</dbReference>
<evidence type="ECO:0000313" key="5">
    <source>
        <dbReference type="EMBL" id="CAD8754775.1"/>
    </source>
</evidence>
<reference evidence="5" key="1">
    <citation type="submission" date="2021-01" db="EMBL/GenBank/DDBJ databases">
        <authorList>
            <person name="Corre E."/>
            <person name="Pelletier E."/>
            <person name="Niang G."/>
            <person name="Scheremetjew M."/>
            <person name="Finn R."/>
            <person name="Kale V."/>
            <person name="Holt S."/>
            <person name="Cochrane G."/>
            <person name="Meng A."/>
            <person name="Brown T."/>
            <person name="Cohen L."/>
        </authorList>
    </citation>
    <scope>NUCLEOTIDE SEQUENCE</scope>
    <source>
        <strain evidence="5">CCMP441</strain>
    </source>
</reference>
<dbReference type="Gene3D" id="2.40.50.140">
    <property type="entry name" value="Nucleic acid-binding proteins"/>
    <property type="match status" value="1"/>
</dbReference>
<gene>
    <name evidence="5" type="ORF">HAND1043_LOCUS21283</name>
</gene>
<feature type="domain" description="TRNA-binding" evidence="4">
    <location>
        <begin position="16"/>
        <end position="134"/>
    </location>
</feature>
<evidence type="ECO:0000256" key="3">
    <source>
        <dbReference type="PROSITE-ProRule" id="PRU00209"/>
    </source>
</evidence>
<dbReference type="InterPro" id="IPR002547">
    <property type="entry name" value="tRNA-bd_dom"/>
</dbReference>
<proteinExistence type="predicted"/>
<dbReference type="EMBL" id="HBFK01035107">
    <property type="protein sequence ID" value="CAD8754775.1"/>
    <property type="molecule type" value="Transcribed_RNA"/>
</dbReference>
<organism evidence="5">
    <name type="scientific">Hemiselmis andersenii</name>
    <name type="common">Cryptophyte alga</name>
    <dbReference type="NCBI Taxonomy" id="464988"/>
    <lineage>
        <taxon>Eukaryota</taxon>
        <taxon>Cryptophyceae</taxon>
        <taxon>Cryptomonadales</taxon>
        <taxon>Hemiselmidaceae</taxon>
        <taxon>Hemiselmis</taxon>
    </lineage>
</organism>
<protein>
    <recommendedName>
        <fullName evidence="4">tRNA-binding domain-containing protein</fullName>
    </recommendedName>
</protein>
<dbReference type="InterPro" id="IPR012340">
    <property type="entry name" value="NA-bd_OB-fold"/>
</dbReference>
<evidence type="ECO:0000256" key="2">
    <source>
        <dbReference type="ARBA" id="ARBA00022884"/>
    </source>
</evidence>
<accession>A0A7S0U7M3</accession>
<evidence type="ECO:0000256" key="1">
    <source>
        <dbReference type="ARBA" id="ARBA00022555"/>
    </source>
</evidence>
<dbReference type="AlphaFoldDB" id="A0A7S0U7M3"/>
<sequence length="139" mass="14387">MDEGEFMCDDCGKELKEADFKYANYKIGIVKSVEDKGKLKVCKVDVGGGEGKELQVVTNAKHVAVDEKVVVATEGAIVPAGGDPDSATVVAKTNVGGTPSFGMLCDCPMLGWTGGAAGITVKLEEGEVGGAPPSERPRK</sequence>
<keyword evidence="2 3" id="KW-0694">RNA-binding</keyword>
<dbReference type="Pfam" id="PF01588">
    <property type="entry name" value="tRNA_bind"/>
    <property type="match status" value="1"/>
</dbReference>
<keyword evidence="1 3" id="KW-0820">tRNA-binding</keyword>
<dbReference type="SUPFAM" id="SSF50249">
    <property type="entry name" value="Nucleic acid-binding proteins"/>
    <property type="match status" value="1"/>
</dbReference>
<evidence type="ECO:0000259" key="4">
    <source>
        <dbReference type="PROSITE" id="PS50886"/>
    </source>
</evidence>